<dbReference type="PROSITE" id="PS00086">
    <property type="entry name" value="CYTOCHROME_P450"/>
    <property type="match status" value="1"/>
</dbReference>
<dbReference type="GO" id="GO:0020037">
    <property type="term" value="F:heme binding"/>
    <property type="evidence" value="ECO:0007669"/>
    <property type="project" value="InterPro"/>
</dbReference>
<protein>
    <recommendedName>
        <fullName evidence="11">Cytochrome P450 89A2</fullName>
    </recommendedName>
</protein>
<keyword evidence="3 6" id="KW-0479">Metal-binding</keyword>
<accession>A0A453QZU4</accession>
<reference evidence="10" key="1">
    <citation type="journal article" date="2014" name="Science">
        <title>Ancient hybridizations among the ancestral genomes of bread wheat.</title>
        <authorList>
            <consortium name="International Wheat Genome Sequencing Consortium,"/>
            <person name="Marcussen T."/>
            <person name="Sandve S.R."/>
            <person name="Heier L."/>
            <person name="Spannagl M."/>
            <person name="Pfeifer M."/>
            <person name="Jakobsen K.S."/>
            <person name="Wulff B.B."/>
            <person name="Steuernagel B."/>
            <person name="Mayer K.F."/>
            <person name="Olsen O.A."/>
        </authorList>
    </citation>
    <scope>NUCLEOTIDE SEQUENCE [LARGE SCALE GENOMIC DNA]</scope>
    <source>
        <strain evidence="10">cv. AL8/78</strain>
    </source>
</reference>
<dbReference type="Proteomes" id="UP000015105">
    <property type="component" value="Chromosome 7D"/>
</dbReference>
<reference evidence="10" key="2">
    <citation type="journal article" date="2017" name="Nat. Plants">
        <title>The Aegilops tauschii genome reveals multiple impacts of transposons.</title>
        <authorList>
            <person name="Zhao G."/>
            <person name="Zou C."/>
            <person name="Li K."/>
            <person name="Wang K."/>
            <person name="Li T."/>
            <person name="Gao L."/>
            <person name="Zhang X."/>
            <person name="Wang H."/>
            <person name="Yang Z."/>
            <person name="Liu X."/>
            <person name="Jiang W."/>
            <person name="Mao L."/>
            <person name="Kong X."/>
            <person name="Jiao Y."/>
            <person name="Jia J."/>
        </authorList>
    </citation>
    <scope>NUCLEOTIDE SEQUENCE [LARGE SCALE GENOMIC DNA]</scope>
    <source>
        <strain evidence="10">cv. AL8/78</strain>
    </source>
</reference>
<feature type="chain" id="PRO_5019363238" description="Cytochrome P450 89A2" evidence="8">
    <location>
        <begin position="20"/>
        <end position="516"/>
    </location>
</feature>
<dbReference type="GO" id="GO:0016020">
    <property type="term" value="C:membrane"/>
    <property type="evidence" value="ECO:0007669"/>
    <property type="project" value="UniProtKB-SubCell"/>
</dbReference>
<feature type="signal peptide" evidence="8">
    <location>
        <begin position="1"/>
        <end position="19"/>
    </location>
</feature>
<keyword evidence="8" id="KW-0732">Signal</keyword>
<dbReference type="SUPFAM" id="SSF48264">
    <property type="entry name" value="Cytochrome P450"/>
    <property type="match status" value="1"/>
</dbReference>
<keyword evidence="4" id="KW-1133">Transmembrane helix</keyword>
<evidence type="ECO:0008006" key="11">
    <source>
        <dbReference type="Google" id="ProtNLM"/>
    </source>
</evidence>
<reference evidence="9" key="3">
    <citation type="journal article" date="2017" name="Nature">
        <title>Genome sequence of the progenitor of the wheat D genome Aegilops tauschii.</title>
        <authorList>
            <person name="Luo M.C."/>
            <person name="Gu Y.Q."/>
            <person name="Puiu D."/>
            <person name="Wang H."/>
            <person name="Twardziok S.O."/>
            <person name="Deal K.R."/>
            <person name="Huo N."/>
            <person name="Zhu T."/>
            <person name="Wang L."/>
            <person name="Wang Y."/>
            <person name="McGuire P.E."/>
            <person name="Liu S."/>
            <person name="Long H."/>
            <person name="Ramasamy R.K."/>
            <person name="Rodriguez J.C."/>
            <person name="Van S.L."/>
            <person name="Yuan L."/>
            <person name="Wang Z."/>
            <person name="Xia Z."/>
            <person name="Xiao L."/>
            <person name="Anderson O.D."/>
            <person name="Ouyang S."/>
            <person name="Liang Y."/>
            <person name="Zimin A.V."/>
            <person name="Pertea G."/>
            <person name="Qi P."/>
            <person name="Bennetzen J.L."/>
            <person name="Dai X."/>
            <person name="Dawson M.W."/>
            <person name="Muller H.G."/>
            <person name="Kugler K."/>
            <person name="Rivarola-Duarte L."/>
            <person name="Spannagl M."/>
            <person name="Mayer K.F.X."/>
            <person name="Lu F.H."/>
            <person name="Bevan M.W."/>
            <person name="Leroy P."/>
            <person name="Li P."/>
            <person name="You F.M."/>
            <person name="Sun Q."/>
            <person name="Liu Z."/>
            <person name="Lyons E."/>
            <person name="Wicker T."/>
            <person name="Salzberg S.L."/>
            <person name="Devos K.M."/>
            <person name="Dvorak J."/>
        </authorList>
    </citation>
    <scope>NUCLEOTIDE SEQUENCE [LARGE SCALE GENOMIC DNA]</scope>
    <source>
        <strain evidence="9">cv. AL8/78</strain>
    </source>
</reference>
<dbReference type="STRING" id="200361.A0A453QZU4"/>
<keyword evidence="6 7" id="KW-0408">Iron</keyword>
<evidence type="ECO:0000256" key="2">
    <source>
        <dbReference type="ARBA" id="ARBA00022692"/>
    </source>
</evidence>
<dbReference type="GO" id="GO:0016709">
    <property type="term" value="F:oxidoreductase activity, acting on paired donors, with incorporation or reduction of molecular oxygen, NAD(P)H as one donor, and incorporation of one atom of oxygen"/>
    <property type="evidence" value="ECO:0007669"/>
    <property type="project" value="TreeGrafter"/>
</dbReference>
<evidence type="ECO:0000256" key="3">
    <source>
        <dbReference type="ARBA" id="ARBA00022723"/>
    </source>
</evidence>
<evidence type="ECO:0000313" key="9">
    <source>
        <dbReference type="EnsemblPlants" id="AET7Gv20390600.4"/>
    </source>
</evidence>
<dbReference type="InterPro" id="IPR017972">
    <property type="entry name" value="Cyt_P450_CS"/>
</dbReference>
<feature type="binding site" description="axial binding residue" evidence="6">
    <location>
        <position position="440"/>
    </location>
    <ligand>
        <name>heme</name>
        <dbReference type="ChEBI" id="CHEBI:30413"/>
    </ligand>
    <ligandPart>
        <name>Fe</name>
        <dbReference type="ChEBI" id="CHEBI:18248"/>
    </ligandPart>
</feature>
<comment type="cofactor">
    <cofactor evidence="6">
        <name>heme</name>
        <dbReference type="ChEBI" id="CHEBI:30413"/>
    </cofactor>
</comment>
<dbReference type="PANTHER" id="PTHR24298">
    <property type="entry name" value="FLAVONOID 3'-MONOOXYGENASE-RELATED"/>
    <property type="match status" value="1"/>
</dbReference>
<dbReference type="PRINTS" id="PR00385">
    <property type="entry name" value="P450"/>
</dbReference>
<dbReference type="AlphaFoldDB" id="A0A453QZU4"/>
<evidence type="ECO:0000256" key="1">
    <source>
        <dbReference type="ARBA" id="ARBA00004167"/>
    </source>
</evidence>
<dbReference type="PANTHER" id="PTHR24298:SF823">
    <property type="entry name" value="CYTOCHROME P450 SUPERFAMILY PROTEIN-RELATED"/>
    <property type="match status" value="1"/>
</dbReference>
<keyword evidence="10" id="KW-1185">Reference proteome</keyword>
<keyword evidence="6 7" id="KW-0349">Heme</keyword>
<dbReference type="InterPro" id="IPR001128">
    <property type="entry name" value="Cyt_P450"/>
</dbReference>
<dbReference type="Pfam" id="PF00067">
    <property type="entry name" value="p450"/>
    <property type="match status" value="1"/>
</dbReference>
<dbReference type="EnsemblPlants" id="AET7Gv20390600.4">
    <property type="protein sequence ID" value="AET7Gv20390600.4"/>
    <property type="gene ID" value="AET7Gv20390600"/>
</dbReference>
<dbReference type="CDD" id="cd11075">
    <property type="entry name" value="CYP77_89"/>
    <property type="match status" value="1"/>
</dbReference>
<dbReference type="InterPro" id="IPR002401">
    <property type="entry name" value="Cyt_P450_E_grp-I"/>
</dbReference>
<keyword evidence="7" id="KW-0503">Monooxygenase</keyword>
<sequence length="516" mass="56370">AMQDVILLLLSMAVHVVVSSLLRRAPPFKEMQTRLAAAKWALVRDFSAALRQDVVVTDRVTAHHLLVRGGAGGAFCNRPPTSAASSVLSRQRHHNIGSAPYGPLWRGIRRNLVSEVFHPSRLRVYAPARRRALCGLVADLREQCTSSNDGLVLAAESIHAALFGLSAAMCFGDGVDPGRVRAMADGMEDLIRSLVGLRVFAALPALTELIYRQRWNKLVTLRRQQEEMYLPLIDARRGLLRRPSGEAPTYVDTLIDLLVGDDNSASGAKAPKQRLADGEFVGLCSEFLGAGTEPAAAALQWIMANLVKHLDVQEAVRSEIDAVVGADAEEVSEEDLGKLEYLNAVLMEALRLHPTVPSVARQVMPDDHVFLDGRRVVAGTTVQFPLERLARDETAWAEPDKFMPERFLAGGGGSGVSLVAAAGSAGEIKMMPFGAGRRMCPGMGVAMLHLGYFVANLVREFEWTEAEGDLAVHLEPQVGFLNVMKRPLRARLALRNKGSAVAELYLYYFIIWVKLV</sequence>
<evidence type="ECO:0000256" key="6">
    <source>
        <dbReference type="PIRSR" id="PIRSR602401-1"/>
    </source>
</evidence>
<comment type="subcellular location">
    <subcellularLocation>
        <location evidence="1">Membrane</location>
        <topology evidence="1">Single-pass membrane protein</topology>
    </subcellularLocation>
</comment>
<evidence type="ECO:0000256" key="8">
    <source>
        <dbReference type="SAM" id="SignalP"/>
    </source>
</evidence>
<name>A0A453QZU4_AEGTS</name>
<dbReference type="InterPro" id="IPR051103">
    <property type="entry name" value="Plant_metabolite_P450s"/>
</dbReference>
<comment type="similarity">
    <text evidence="7">Belongs to the cytochrome P450 family.</text>
</comment>
<evidence type="ECO:0000256" key="4">
    <source>
        <dbReference type="ARBA" id="ARBA00022989"/>
    </source>
</evidence>
<reference evidence="9" key="4">
    <citation type="submission" date="2019-03" db="UniProtKB">
        <authorList>
            <consortium name="EnsemblPlants"/>
        </authorList>
    </citation>
    <scope>IDENTIFICATION</scope>
</reference>
<organism evidence="9 10">
    <name type="scientific">Aegilops tauschii subsp. strangulata</name>
    <name type="common">Goatgrass</name>
    <dbReference type="NCBI Taxonomy" id="200361"/>
    <lineage>
        <taxon>Eukaryota</taxon>
        <taxon>Viridiplantae</taxon>
        <taxon>Streptophyta</taxon>
        <taxon>Embryophyta</taxon>
        <taxon>Tracheophyta</taxon>
        <taxon>Spermatophyta</taxon>
        <taxon>Magnoliopsida</taxon>
        <taxon>Liliopsida</taxon>
        <taxon>Poales</taxon>
        <taxon>Poaceae</taxon>
        <taxon>BOP clade</taxon>
        <taxon>Pooideae</taxon>
        <taxon>Triticodae</taxon>
        <taxon>Triticeae</taxon>
        <taxon>Triticinae</taxon>
        <taxon>Aegilops</taxon>
    </lineage>
</organism>
<dbReference type="PRINTS" id="PR00463">
    <property type="entry name" value="EP450I"/>
</dbReference>
<evidence type="ECO:0000256" key="7">
    <source>
        <dbReference type="RuleBase" id="RU000461"/>
    </source>
</evidence>
<dbReference type="Gene3D" id="1.10.630.10">
    <property type="entry name" value="Cytochrome P450"/>
    <property type="match status" value="1"/>
</dbReference>
<evidence type="ECO:0000313" key="10">
    <source>
        <dbReference type="Proteomes" id="UP000015105"/>
    </source>
</evidence>
<dbReference type="InterPro" id="IPR036396">
    <property type="entry name" value="Cyt_P450_sf"/>
</dbReference>
<keyword evidence="2" id="KW-0812">Transmembrane</keyword>
<evidence type="ECO:0000256" key="5">
    <source>
        <dbReference type="ARBA" id="ARBA00023136"/>
    </source>
</evidence>
<keyword evidence="5" id="KW-0472">Membrane</keyword>
<dbReference type="GO" id="GO:0005506">
    <property type="term" value="F:iron ion binding"/>
    <property type="evidence" value="ECO:0007669"/>
    <property type="project" value="InterPro"/>
</dbReference>
<proteinExistence type="inferred from homology"/>
<reference evidence="9" key="5">
    <citation type="journal article" date="2021" name="G3 (Bethesda)">
        <title>Aegilops tauschii genome assembly Aet v5.0 features greater sequence contiguity and improved annotation.</title>
        <authorList>
            <person name="Wang L."/>
            <person name="Zhu T."/>
            <person name="Rodriguez J.C."/>
            <person name="Deal K.R."/>
            <person name="Dubcovsky J."/>
            <person name="McGuire P.E."/>
            <person name="Lux T."/>
            <person name="Spannagl M."/>
            <person name="Mayer K.F.X."/>
            <person name="Baldrich P."/>
            <person name="Meyers B.C."/>
            <person name="Huo N."/>
            <person name="Gu Y.Q."/>
            <person name="Zhou H."/>
            <person name="Devos K.M."/>
            <person name="Bennetzen J.L."/>
            <person name="Unver T."/>
            <person name="Budak H."/>
            <person name="Gulick P.J."/>
            <person name="Galiba G."/>
            <person name="Kalapos B."/>
            <person name="Nelson D.R."/>
            <person name="Li P."/>
            <person name="You F.M."/>
            <person name="Luo M.C."/>
            <person name="Dvorak J."/>
        </authorList>
    </citation>
    <scope>NUCLEOTIDE SEQUENCE [LARGE SCALE GENOMIC DNA]</scope>
    <source>
        <strain evidence="9">cv. AL8/78</strain>
    </source>
</reference>
<keyword evidence="7" id="KW-0560">Oxidoreductase</keyword>
<dbReference type="Gramene" id="AET7Gv20390600.4">
    <property type="protein sequence ID" value="AET7Gv20390600.4"/>
    <property type="gene ID" value="AET7Gv20390600"/>
</dbReference>